<proteinExistence type="predicted"/>
<reference evidence="3" key="1">
    <citation type="journal article" date="2016" name="Nature">
        <title>The genome of the seagrass Zostera marina reveals angiosperm adaptation to the sea.</title>
        <authorList>
            <person name="Olsen J.L."/>
            <person name="Rouze P."/>
            <person name="Verhelst B."/>
            <person name="Lin Y.-C."/>
            <person name="Bayer T."/>
            <person name="Collen J."/>
            <person name="Dattolo E."/>
            <person name="De Paoli E."/>
            <person name="Dittami S."/>
            <person name="Maumus F."/>
            <person name="Michel G."/>
            <person name="Kersting A."/>
            <person name="Lauritano C."/>
            <person name="Lohaus R."/>
            <person name="Toepel M."/>
            <person name="Tonon T."/>
            <person name="Vanneste K."/>
            <person name="Amirebrahimi M."/>
            <person name="Brakel J."/>
            <person name="Bostroem C."/>
            <person name="Chovatia M."/>
            <person name="Grimwood J."/>
            <person name="Jenkins J.W."/>
            <person name="Jueterbock A."/>
            <person name="Mraz A."/>
            <person name="Stam W.T."/>
            <person name="Tice H."/>
            <person name="Bornberg-Bauer E."/>
            <person name="Green P.J."/>
            <person name="Pearson G.A."/>
            <person name="Procaccini G."/>
            <person name="Duarte C.M."/>
            <person name="Schmutz J."/>
            <person name="Reusch T.B.H."/>
            <person name="Van de Peer Y."/>
        </authorList>
    </citation>
    <scope>NUCLEOTIDE SEQUENCE [LARGE SCALE GENOMIC DNA]</scope>
    <source>
        <strain evidence="3">cv. Finnish</strain>
    </source>
</reference>
<name>A0A0K9PFK8_ZOSMR</name>
<dbReference type="Proteomes" id="UP000036987">
    <property type="component" value="Unassembled WGS sequence"/>
</dbReference>
<keyword evidence="3" id="KW-1185">Reference proteome</keyword>
<accession>A0A0K9PFK8</accession>
<dbReference type="AlphaFoldDB" id="A0A0K9PFK8"/>
<gene>
    <name evidence="2" type="ORF">ZOSMA_27G00740</name>
</gene>
<dbReference type="EMBL" id="LFYR01000932">
    <property type="protein sequence ID" value="KMZ67027.1"/>
    <property type="molecule type" value="Genomic_DNA"/>
</dbReference>
<evidence type="ECO:0000256" key="1">
    <source>
        <dbReference type="SAM" id="MobiDB-lite"/>
    </source>
</evidence>
<protein>
    <submittedName>
        <fullName evidence="2">Uncharacterized protein</fullName>
    </submittedName>
</protein>
<evidence type="ECO:0000313" key="3">
    <source>
        <dbReference type="Proteomes" id="UP000036987"/>
    </source>
</evidence>
<feature type="region of interest" description="Disordered" evidence="1">
    <location>
        <begin position="47"/>
        <end position="74"/>
    </location>
</feature>
<evidence type="ECO:0000313" key="2">
    <source>
        <dbReference type="EMBL" id="KMZ67027.1"/>
    </source>
</evidence>
<comment type="caution">
    <text evidence="2">The sequence shown here is derived from an EMBL/GenBank/DDBJ whole genome shotgun (WGS) entry which is preliminary data.</text>
</comment>
<organism evidence="2 3">
    <name type="scientific">Zostera marina</name>
    <name type="common">Eelgrass</name>
    <dbReference type="NCBI Taxonomy" id="29655"/>
    <lineage>
        <taxon>Eukaryota</taxon>
        <taxon>Viridiplantae</taxon>
        <taxon>Streptophyta</taxon>
        <taxon>Embryophyta</taxon>
        <taxon>Tracheophyta</taxon>
        <taxon>Spermatophyta</taxon>
        <taxon>Magnoliopsida</taxon>
        <taxon>Liliopsida</taxon>
        <taxon>Zosteraceae</taxon>
        <taxon>Zostera</taxon>
    </lineage>
</organism>
<sequence>MFYAVPTREGLSLGILMKHQRSDGDHCPHIALNKKVLYTHTIVSDDGGDVGANDDTGDAVDDDGARPNTPICAV</sequence>